<organism evidence="2 3">
    <name type="scientific">Clunio marinus</name>
    <dbReference type="NCBI Taxonomy" id="568069"/>
    <lineage>
        <taxon>Eukaryota</taxon>
        <taxon>Metazoa</taxon>
        <taxon>Ecdysozoa</taxon>
        <taxon>Arthropoda</taxon>
        <taxon>Hexapoda</taxon>
        <taxon>Insecta</taxon>
        <taxon>Pterygota</taxon>
        <taxon>Neoptera</taxon>
        <taxon>Endopterygota</taxon>
        <taxon>Diptera</taxon>
        <taxon>Nematocera</taxon>
        <taxon>Chironomoidea</taxon>
        <taxon>Chironomidae</taxon>
        <taxon>Clunio</taxon>
    </lineage>
</organism>
<sequence length="84" mass="9421">MLQKKCRRKGEEKRKAAFIASKRGRKAFSRQPEKTSLPQIDASTTVTFGDCWQPLPGHSSNLNSLIHNAHDGLRITRAIIGSYL</sequence>
<evidence type="ECO:0000256" key="1">
    <source>
        <dbReference type="SAM" id="MobiDB-lite"/>
    </source>
</evidence>
<reference evidence="2 3" key="1">
    <citation type="submission" date="2015-04" db="EMBL/GenBank/DDBJ databases">
        <authorList>
            <person name="Syromyatnikov M.Y."/>
            <person name="Popov V.N."/>
        </authorList>
    </citation>
    <scope>NUCLEOTIDE SEQUENCE [LARGE SCALE GENOMIC DNA]</scope>
</reference>
<dbReference type="AlphaFoldDB" id="A0A1J1HU34"/>
<gene>
    <name evidence="2" type="ORF">CLUMA_CG005237</name>
</gene>
<feature type="region of interest" description="Disordered" evidence="1">
    <location>
        <begin position="1"/>
        <end position="36"/>
    </location>
</feature>
<protein>
    <submittedName>
        <fullName evidence="2">CLUMA_CG005237, isoform A</fullName>
    </submittedName>
</protein>
<proteinExistence type="predicted"/>
<keyword evidence="3" id="KW-1185">Reference proteome</keyword>
<accession>A0A1J1HU34</accession>
<name>A0A1J1HU34_9DIPT</name>
<dbReference type="Proteomes" id="UP000183832">
    <property type="component" value="Unassembled WGS sequence"/>
</dbReference>
<evidence type="ECO:0000313" key="2">
    <source>
        <dbReference type="EMBL" id="CRK91583.1"/>
    </source>
</evidence>
<evidence type="ECO:0000313" key="3">
    <source>
        <dbReference type="Proteomes" id="UP000183832"/>
    </source>
</evidence>
<dbReference type="EMBL" id="CVRI01000021">
    <property type="protein sequence ID" value="CRK91583.1"/>
    <property type="molecule type" value="Genomic_DNA"/>
</dbReference>